<organism evidence="1 2">
    <name type="scientific">Plasmopara halstedii</name>
    <name type="common">Downy mildew of sunflower</name>
    <dbReference type="NCBI Taxonomy" id="4781"/>
    <lineage>
        <taxon>Eukaryota</taxon>
        <taxon>Sar</taxon>
        <taxon>Stramenopiles</taxon>
        <taxon>Oomycota</taxon>
        <taxon>Peronosporomycetes</taxon>
        <taxon>Peronosporales</taxon>
        <taxon>Peronosporaceae</taxon>
        <taxon>Plasmopara</taxon>
    </lineage>
</organism>
<dbReference type="GeneID" id="36409931"/>
<evidence type="ECO:0000313" key="2">
    <source>
        <dbReference type="Proteomes" id="UP000054928"/>
    </source>
</evidence>
<dbReference type="Proteomes" id="UP000054928">
    <property type="component" value="Unassembled WGS sequence"/>
</dbReference>
<sequence length="93" mass="10794">MFRKRYNSSVLTSIVREEVLKHPHSSSRVKDVIFLNLYSWMISPDRLSNLFKTGNEKNADFVSLVENYRQFVDSMGPPDLLEDIKSGARQKES</sequence>
<accession>A0A0P1AXH5</accession>
<proteinExistence type="predicted"/>
<dbReference type="RefSeq" id="XP_024582659.1">
    <property type="nucleotide sequence ID" value="XM_024717130.2"/>
</dbReference>
<keyword evidence="2" id="KW-1185">Reference proteome</keyword>
<name>A0A0P1AXH5_PLAHL</name>
<protein>
    <submittedName>
        <fullName evidence="1">Uncharacterized protein</fullName>
    </submittedName>
</protein>
<evidence type="ECO:0000313" key="1">
    <source>
        <dbReference type="EMBL" id="CEG46290.1"/>
    </source>
</evidence>
<dbReference type="AlphaFoldDB" id="A0A0P1AXH5"/>
<reference evidence="2" key="1">
    <citation type="submission" date="2014-09" db="EMBL/GenBank/DDBJ databases">
        <authorList>
            <person name="Sharma Rahul"/>
            <person name="Thines Marco"/>
        </authorList>
    </citation>
    <scope>NUCLEOTIDE SEQUENCE [LARGE SCALE GENOMIC DNA]</scope>
</reference>
<dbReference type="EMBL" id="CCYD01002047">
    <property type="protein sequence ID" value="CEG46290.1"/>
    <property type="molecule type" value="Genomic_DNA"/>
</dbReference>